<evidence type="ECO:0000256" key="1">
    <source>
        <dbReference type="ARBA" id="ARBA00022737"/>
    </source>
</evidence>
<evidence type="ECO:0000313" key="3">
    <source>
        <dbReference type="EMBL" id="KAF8398761.1"/>
    </source>
</evidence>
<dbReference type="InterPro" id="IPR046960">
    <property type="entry name" value="PPR_At4g14850-like_plant"/>
</dbReference>
<organism evidence="3 4">
    <name type="scientific">Tetracentron sinense</name>
    <name type="common">Spur-leaf</name>
    <dbReference type="NCBI Taxonomy" id="13715"/>
    <lineage>
        <taxon>Eukaryota</taxon>
        <taxon>Viridiplantae</taxon>
        <taxon>Streptophyta</taxon>
        <taxon>Embryophyta</taxon>
        <taxon>Tracheophyta</taxon>
        <taxon>Spermatophyta</taxon>
        <taxon>Magnoliopsida</taxon>
        <taxon>Trochodendrales</taxon>
        <taxon>Trochodendraceae</taxon>
        <taxon>Tetracentron</taxon>
    </lineage>
</organism>
<dbReference type="EMBL" id="JABCRI010000010">
    <property type="protein sequence ID" value="KAF8398761.1"/>
    <property type="molecule type" value="Genomic_DNA"/>
</dbReference>
<proteinExistence type="predicted"/>
<feature type="repeat" description="PPR" evidence="2">
    <location>
        <begin position="33"/>
        <end position="67"/>
    </location>
</feature>
<dbReference type="GO" id="GO:0009451">
    <property type="term" value="P:RNA modification"/>
    <property type="evidence" value="ECO:0007669"/>
    <property type="project" value="InterPro"/>
</dbReference>
<dbReference type="GO" id="GO:0003723">
    <property type="term" value="F:RNA binding"/>
    <property type="evidence" value="ECO:0007669"/>
    <property type="project" value="InterPro"/>
</dbReference>
<dbReference type="Proteomes" id="UP000655225">
    <property type="component" value="Unassembled WGS sequence"/>
</dbReference>
<dbReference type="PROSITE" id="PS51375">
    <property type="entry name" value="PPR"/>
    <property type="match status" value="1"/>
</dbReference>
<dbReference type="InterPro" id="IPR011990">
    <property type="entry name" value="TPR-like_helical_dom_sf"/>
</dbReference>
<dbReference type="PANTHER" id="PTHR47926">
    <property type="entry name" value="PENTATRICOPEPTIDE REPEAT-CONTAINING PROTEIN"/>
    <property type="match status" value="1"/>
</dbReference>
<gene>
    <name evidence="3" type="ORF">HHK36_014619</name>
</gene>
<evidence type="ECO:0000256" key="2">
    <source>
        <dbReference type="PROSITE-ProRule" id="PRU00708"/>
    </source>
</evidence>
<dbReference type="Pfam" id="PF01535">
    <property type="entry name" value="PPR"/>
    <property type="match status" value="1"/>
</dbReference>
<evidence type="ECO:0008006" key="5">
    <source>
        <dbReference type="Google" id="ProtNLM"/>
    </source>
</evidence>
<dbReference type="OrthoDB" id="185373at2759"/>
<reference evidence="3 4" key="1">
    <citation type="submission" date="2020-04" db="EMBL/GenBank/DDBJ databases">
        <title>Plant Genome Project.</title>
        <authorList>
            <person name="Zhang R.-G."/>
        </authorList>
    </citation>
    <scope>NUCLEOTIDE SEQUENCE [LARGE SCALE GENOMIC DNA]</scope>
    <source>
        <strain evidence="3">YNK0</strain>
        <tissue evidence="3">Leaf</tissue>
    </source>
</reference>
<comment type="caution">
    <text evidence="3">The sequence shown here is derived from an EMBL/GenBank/DDBJ whole genome shotgun (WGS) entry which is preliminary data.</text>
</comment>
<dbReference type="AlphaFoldDB" id="A0A835DD30"/>
<dbReference type="OMA" id="FGIFSEM"/>
<name>A0A835DD30_TETSI</name>
<dbReference type="Gene3D" id="1.25.40.10">
    <property type="entry name" value="Tetratricopeptide repeat domain"/>
    <property type="match status" value="2"/>
</dbReference>
<protein>
    <recommendedName>
        <fullName evidence="5">Pentatricopeptide repeat-containing protein</fullName>
    </recommendedName>
</protein>
<sequence length="226" mass="25347">MLNNFICQLKSSCTSEDAKQLHLQITKNGFVVNFILSNSLINVYVRTGNLVEANKVFDEMVERNAVLDGIQIRNSVSWNSIVSVYSQRDGISAFGIFSEMQWEDLGFTFKSNEYSFGILISSTCSSSIGSGLCLLQQMLASVEKSGFQRDLYVVLWLVGPLSLACLINDNAKKIFEQMEKRNTVSMNGLMVGLLRQNQGEAAAKVFRETRTWNKLRFLCGPSQCFC</sequence>
<dbReference type="NCBIfam" id="TIGR00756">
    <property type="entry name" value="PPR"/>
    <property type="match status" value="1"/>
</dbReference>
<dbReference type="PANTHER" id="PTHR47926:SF347">
    <property type="entry name" value="PENTATRICOPEPTIDE REPEAT-CONTAINING PROTEIN"/>
    <property type="match status" value="1"/>
</dbReference>
<keyword evidence="1" id="KW-0677">Repeat</keyword>
<dbReference type="InterPro" id="IPR002885">
    <property type="entry name" value="PPR_rpt"/>
</dbReference>
<accession>A0A835DD30</accession>
<evidence type="ECO:0000313" key="4">
    <source>
        <dbReference type="Proteomes" id="UP000655225"/>
    </source>
</evidence>
<keyword evidence="4" id="KW-1185">Reference proteome</keyword>